<evidence type="ECO:0000256" key="2">
    <source>
        <dbReference type="ARBA" id="ARBA00022475"/>
    </source>
</evidence>
<keyword evidence="8" id="KW-1185">Reference proteome</keyword>
<dbReference type="PANTHER" id="PTHR30086">
    <property type="entry name" value="ARGININE EXPORTER PROTEIN ARGO"/>
    <property type="match status" value="1"/>
</dbReference>
<dbReference type="Pfam" id="PF01810">
    <property type="entry name" value="LysE"/>
    <property type="match status" value="1"/>
</dbReference>
<evidence type="ECO:0000256" key="3">
    <source>
        <dbReference type="ARBA" id="ARBA00022692"/>
    </source>
</evidence>
<name>A0A7W7RFT8_9ACTN</name>
<accession>A0A7W7RFT8</accession>
<evidence type="ECO:0000256" key="6">
    <source>
        <dbReference type="SAM" id="Phobius"/>
    </source>
</evidence>
<dbReference type="PIRSF" id="PIRSF006324">
    <property type="entry name" value="LeuE"/>
    <property type="match status" value="1"/>
</dbReference>
<sequence>MSVTLVLAFALAVFVLSITPGPDMMFVVGNGLTGGRRAGMVAALGMSTGLVVHTLAVAFGLGAVIASAPAVLDGVRIAGAVFLLYLAVTTWRASGRQASEAQAEVAQPRRSLRKVYVLAMLTNLANPKVVLFYLAFLPQFLTEGPTAWPVTAQLLTLGAGFIAIGLAVDGSAGVLAGTLKDRLLRRVSLRRWLDRIVASVFGGLAAHLVLGTR</sequence>
<evidence type="ECO:0000256" key="4">
    <source>
        <dbReference type="ARBA" id="ARBA00022989"/>
    </source>
</evidence>
<dbReference type="InterPro" id="IPR001123">
    <property type="entry name" value="LeuE-type"/>
</dbReference>
<evidence type="ECO:0000313" key="8">
    <source>
        <dbReference type="Proteomes" id="UP000523007"/>
    </source>
</evidence>
<evidence type="ECO:0000256" key="1">
    <source>
        <dbReference type="ARBA" id="ARBA00004651"/>
    </source>
</evidence>
<protein>
    <submittedName>
        <fullName evidence="7">Threonine/homoserine/homoserine lactone efflux protein</fullName>
    </submittedName>
</protein>
<dbReference type="Proteomes" id="UP000523007">
    <property type="component" value="Unassembled WGS sequence"/>
</dbReference>
<dbReference type="AlphaFoldDB" id="A0A7W7RFT8"/>
<gene>
    <name evidence="7" type="ORF">F4561_001905</name>
</gene>
<dbReference type="GO" id="GO:0015171">
    <property type="term" value="F:amino acid transmembrane transporter activity"/>
    <property type="evidence" value="ECO:0007669"/>
    <property type="project" value="TreeGrafter"/>
</dbReference>
<keyword evidence="2" id="KW-1003">Cell membrane</keyword>
<feature type="transmembrane region" description="Helical" evidence="6">
    <location>
        <begin position="40"/>
        <end position="68"/>
    </location>
</feature>
<feature type="transmembrane region" description="Helical" evidence="6">
    <location>
        <begin position="115"/>
        <end position="137"/>
    </location>
</feature>
<dbReference type="RefSeq" id="WP_184576752.1">
    <property type="nucleotide sequence ID" value="NZ_JACHJT010000001.1"/>
</dbReference>
<dbReference type="EMBL" id="JACHJT010000001">
    <property type="protein sequence ID" value="MBB4931085.1"/>
    <property type="molecule type" value="Genomic_DNA"/>
</dbReference>
<evidence type="ECO:0000256" key="5">
    <source>
        <dbReference type="ARBA" id="ARBA00023136"/>
    </source>
</evidence>
<keyword evidence="5 6" id="KW-0472">Membrane</keyword>
<comment type="caution">
    <text evidence="7">The sequence shown here is derived from an EMBL/GenBank/DDBJ whole genome shotgun (WGS) entry which is preliminary data.</text>
</comment>
<dbReference type="PANTHER" id="PTHR30086:SF20">
    <property type="entry name" value="ARGININE EXPORTER PROTEIN ARGO-RELATED"/>
    <property type="match status" value="1"/>
</dbReference>
<feature type="transmembrane region" description="Helical" evidence="6">
    <location>
        <begin position="6"/>
        <end position="28"/>
    </location>
</feature>
<comment type="subcellular location">
    <subcellularLocation>
        <location evidence="1">Cell membrane</location>
        <topology evidence="1">Multi-pass membrane protein</topology>
    </subcellularLocation>
</comment>
<organism evidence="7 8">
    <name type="scientific">Lipingzhangella halophila</name>
    <dbReference type="NCBI Taxonomy" id="1783352"/>
    <lineage>
        <taxon>Bacteria</taxon>
        <taxon>Bacillati</taxon>
        <taxon>Actinomycetota</taxon>
        <taxon>Actinomycetes</taxon>
        <taxon>Streptosporangiales</taxon>
        <taxon>Nocardiopsidaceae</taxon>
        <taxon>Lipingzhangella</taxon>
    </lineage>
</organism>
<dbReference type="GO" id="GO:0005886">
    <property type="term" value="C:plasma membrane"/>
    <property type="evidence" value="ECO:0007669"/>
    <property type="project" value="UniProtKB-SubCell"/>
</dbReference>
<evidence type="ECO:0000313" key="7">
    <source>
        <dbReference type="EMBL" id="MBB4931085.1"/>
    </source>
</evidence>
<feature type="transmembrane region" description="Helical" evidence="6">
    <location>
        <begin position="192"/>
        <end position="210"/>
    </location>
</feature>
<reference evidence="7 8" key="1">
    <citation type="submission" date="2020-08" db="EMBL/GenBank/DDBJ databases">
        <title>Sequencing the genomes of 1000 actinobacteria strains.</title>
        <authorList>
            <person name="Klenk H.-P."/>
        </authorList>
    </citation>
    <scope>NUCLEOTIDE SEQUENCE [LARGE SCALE GENOMIC DNA]</scope>
    <source>
        <strain evidence="7 8">DSM 102030</strain>
    </source>
</reference>
<proteinExistence type="predicted"/>
<feature type="transmembrane region" description="Helical" evidence="6">
    <location>
        <begin position="74"/>
        <end position="94"/>
    </location>
</feature>
<keyword evidence="4 6" id="KW-1133">Transmembrane helix</keyword>
<feature type="transmembrane region" description="Helical" evidence="6">
    <location>
        <begin position="157"/>
        <end position="180"/>
    </location>
</feature>
<keyword evidence="3 6" id="KW-0812">Transmembrane</keyword>